<dbReference type="GO" id="GO:0043136">
    <property type="term" value="F:sn-glycerol 3-phosphatase activity"/>
    <property type="evidence" value="ECO:0007669"/>
    <property type="project" value="TreeGrafter"/>
</dbReference>
<evidence type="ECO:0000313" key="2">
    <source>
        <dbReference type="Proteomes" id="UP000002274"/>
    </source>
</evidence>
<dbReference type="SFLD" id="SFLDG01129">
    <property type="entry name" value="C1.5:_HAD__Beta-PGM__Phosphata"/>
    <property type="match status" value="1"/>
</dbReference>
<name>A2CAX8_PROM3</name>
<dbReference type="Proteomes" id="UP000002274">
    <property type="component" value="Chromosome"/>
</dbReference>
<dbReference type="SFLD" id="SFLDS00003">
    <property type="entry name" value="Haloacid_Dehalogenase"/>
    <property type="match status" value="1"/>
</dbReference>
<dbReference type="EMBL" id="CP000554">
    <property type="protein sequence ID" value="ABM78638.1"/>
    <property type="molecule type" value="Genomic_DNA"/>
</dbReference>
<sequence length="225" mass="24559">MSFPAACLFDLDGVLLDTEPLHAQAWSQTAAVFATSLSTSQLSMLKGRRRLDCAQLVNNWLNTPVGIEQLLAVRQPIAKHLLSQAKAMPGAEELVRWCYDHRLPMAMASSSTADAVAFKSTHHSWLALIKTRVLGDDLSLTAGKPAPDPYLLAARRLAVKPTACWALEDSQAGTQAALAAGCHVWVLSENEAHINCDGKFKDENPRQIAQLKTVLDHLQQAWDAL</sequence>
<dbReference type="HOGENOM" id="CLU_045011_13_0_3"/>
<dbReference type="PANTHER" id="PTHR18901">
    <property type="entry name" value="2-DEOXYGLUCOSE-6-PHOSPHATE PHOSPHATASE 2"/>
    <property type="match status" value="1"/>
</dbReference>
<dbReference type="Gene3D" id="1.10.150.240">
    <property type="entry name" value="Putative phosphatase, domain 2"/>
    <property type="match status" value="1"/>
</dbReference>
<organism evidence="1 2">
    <name type="scientific">Prochlorococcus marinus (strain MIT 9303)</name>
    <dbReference type="NCBI Taxonomy" id="59922"/>
    <lineage>
        <taxon>Bacteria</taxon>
        <taxon>Bacillati</taxon>
        <taxon>Cyanobacteriota</taxon>
        <taxon>Cyanophyceae</taxon>
        <taxon>Synechococcales</taxon>
        <taxon>Prochlorococcaceae</taxon>
        <taxon>Prochlorococcus</taxon>
    </lineage>
</organism>
<dbReference type="InterPro" id="IPR023198">
    <property type="entry name" value="PGP-like_dom2"/>
</dbReference>
<dbReference type="Gene3D" id="3.40.50.1000">
    <property type="entry name" value="HAD superfamily/HAD-like"/>
    <property type="match status" value="1"/>
</dbReference>
<dbReference type="InterPro" id="IPR036412">
    <property type="entry name" value="HAD-like_sf"/>
</dbReference>
<dbReference type="SUPFAM" id="SSF56784">
    <property type="entry name" value="HAD-like"/>
    <property type="match status" value="1"/>
</dbReference>
<proteinExistence type="predicted"/>
<dbReference type="BioCyc" id="PMAR59922:G1G80-1645-MONOMER"/>
<dbReference type="PANTHER" id="PTHR18901:SF44">
    <property type="entry name" value="OS01G0757900 PROTEIN"/>
    <property type="match status" value="1"/>
</dbReference>
<evidence type="ECO:0000313" key="1">
    <source>
        <dbReference type="EMBL" id="ABM78638.1"/>
    </source>
</evidence>
<reference evidence="1 2" key="1">
    <citation type="journal article" date="2007" name="PLoS Genet.">
        <title>Patterns and implications of gene gain and loss in the evolution of Prochlorococcus.</title>
        <authorList>
            <person name="Kettler G.C."/>
            <person name="Martiny A.C."/>
            <person name="Huang K."/>
            <person name="Zucker J."/>
            <person name="Coleman M.L."/>
            <person name="Rodrigue S."/>
            <person name="Chen F."/>
            <person name="Lapidus A."/>
            <person name="Ferriera S."/>
            <person name="Johnson J."/>
            <person name="Steglich C."/>
            <person name="Church G.M."/>
            <person name="Richardson P."/>
            <person name="Chisholm S.W."/>
        </authorList>
    </citation>
    <scope>NUCLEOTIDE SEQUENCE [LARGE SCALE GENOMIC DNA]</scope>
    <source>
        <strain evidence="1 2">MIT 9303</strain>
    </source>
</reference>
<dbReference type="RefSeq" id="WP_011826521.1">
    <property type="nucleotide sequence ID" value="NC_008820.1"/>
</dbReference>
<dbReference type="KEGG" id="pmf:P9303_18961"/>
<accession>A2CAX8</accession>
<dbReference type="STRING" id="59922.P9303_18961"/>
<gene>
    <name evidence="1" type="ordered locus">P9303_18961</name>
</gene>
<dbReference type="AlphaFoldDB" id="A2CAX8"/>
<dbReference type="InterPro" id="IPR023214">
    <property type="entry name" value="HAD_sf"/>
</dbReference>
<dbReference type="InterPro" id="IPR006439">
    <property type="entry name" value="HAD-SF_hydro_IA"/>
</dbReference>
<dbReference type="NCBIfam" id="TIGR01509">
    <property type="entry name" value="HAD-SF-IA-v3"/>
    <property type="match status" value="1"/>
</dbReference>
<dbReference type="Pfam" id="PF00702">
    <property type="entry name" value="Hydrolase"/>
    <property type="match status" value="1"/>
</dbReference>
<dbReference type="GO" id="GO:0006114">
    <property type="term" value="P:glycerol biosynthetic process"/>
    <property type="evidence" value="ECO:0007669"/>
    <property type="project" value="TreeGrafter"/>
</dbReference>
<protein>
    <submittedName>
        <fullName evidence="1">Predicted phosphatase/phosphohexomutase</fullName>
    </submittedName>
</protein>